<reference evidence="1 2" key="1">
    <citation type="submission" date="2021-01" db="EMBL/GenBank/DDBJ databases">
        <title>Whole genome shotgun sequence of Actinoplanes couchii NBRC 106145.</title>
        <authorList>
            <person name="Komaki H."/>
            <person name="Tamura T."/>
        </authorList>
    </citation>
    <scope>NUCLEOTIDE SEQUENCE [LARGE SCALE GENOMIC DNA]</scope>
    <source>
        <strain evidence="1 2">NBRC 106145</strain>
    </source>
</reference>
<organism evidence="1 2">
    <name type="scientific">Actinoplanes couchii</name>
    <dbReference type="NCBI Taxonomy" id="403638"/>
    <lineage>
        <taxon>Bacteria</taxon>
        <taxon>Bacillati</taxon>
        <taxon>Actinomycetota</taxon>
        <taxon>Actinomycetes</taxon>
        <taxon>Micromonosporales</taxon>
        <taxon>Micromonosporaceae</taxon>
        <taxon>Actinoplanes</taxon>
    </lineage>
</organism>
<proteinExistence type="predicted"/>
<dbReference type="Proteomes" id="UP000612282">
    <property type="component" value="Unassembled WGS sequence"/>
</dbReference>
<gene>
    <name evidence="1" type="ORF">Aco03nite_076950</name>
</gene>
<sequence>MRHLRQVPWSELDPAGREFDAARIPALVRRLRPADGDWYETMTDALVEALGPWAVGWAQTVEVKNRRAVWRADTSQRSPAAVAADVVAWHELLVEIATDARGRFADLPAPKGILAAEGPPAWRTLDRYLVYTTDNELTWADFDPTGRPFDVDSLPRVAYNALLPGGPGVYAGLAKHYGPWVSWWNTPGDEPFTVEGITAGVVRWHAWLVELARRFEEFQPLTEDDPDNWERAARYLIIAAGDYEDYALDWHHRVDRVFRWLLEVSEVPVGRHDLLIDFTLDSRLEYMGKPDPAYVARLAEDFALCVTDLPY</sequence>
<accession>A0ABQ3XLB4</accession>
<evidence type="ECO:0000313" key="1">
    <source>
        <dbReference type="EMBL" id="GID59291.1"/>
    </source>
</evidence>
<evidence type="ECO:0000313" key="2">
    <source>
        <dbReference type="Proteomes" id="UP000612282"/>
    </source>
</evidence>
<protein>
    <submittedName>
        <fullName evidence="1">Uncharacterized protein</fullName>
    </submittedName>
</protein>
<name>A0ABQ3XLB4_9ACTN</name>
<keyword evidence="2" id="KW-1185">Reference proteome</keyword>
<dbReference type="EMBL" id="BOMG01000096">
    <property type="protein sequence ID" value="GID59291.1"/>
    <property type="molecule type" value="Genomic_DNA"/>
</dbReference>
<dbReference type="RefSeq" id="WP_203805260.1">
    <property type="nucleotide sequence ID" value="NZ_BAAAQE010000117.1"/>
</dbReference>
<comment type="caution">
    <text evidence="1">The sequence shown here is derived from an EMBL/GenBank/DDBJ whole genome shotgun (WGS) entry which is preliminary data.</text>
</comment>